<keyword evidence="4 10" id="KW-0812">Transmembrane</keyword>
<evidence type="ECO:0000313" key="13">
    <source>
        <dbReference type="EMBL" id="KAL3278148.1"/>
    </source>
</evidence>
<dbReference type="PANTHER" id="PTHR11827:SF103">
    <property type="entry name" value="SODIUM CHLORIDE COTRANSPORTER 69, ISOFORM E"/>
    <property type="match status" value="1"/>
</dbReference>
<evidence type="ECO:0000256" key="10">
    <source>
        <dbReference type="SAM" id="Phobius"/>
    </source>
</evidence>
<feature type="domain" description="Amino acid permease/ SLC12A" evidence="11">
    <location>
        <begin position="151"/>
        <end position="214"/>
    </location>
</feature>
<organism evidence="13 14">
    <name type="scientific">Cryptolaemus montrouzieri</name>
    <dbReference type="NCBI Taxonomy" id="559131"/>
    <lineage>
        <taxon>Eukaryota</taxon>
        <taxon>Metazoa</taxon>
        <taxon>Ecdysozoa</taxon>
        <taxon>Arthropoda</taxon>
        <taxon>Hexapoda</taxon>
        <taxon>Insecta</taxon>
        <taxon>Pterygota</taxon>
        <taxon>Neoptera</taxon>
        <taxon>Endopterygota</taxon>
        <taxon>Coleoptera</taxon>
        <taxon>Polyphaga</taxon>
        <taxon>Cucujiformia</taxon>
        <taxon>Coccinelloidea</taxon>
        <taxon>Coccinellidae</taxon>
        <taxon>Scymninae</taxon>
        <taxon>Scymnini</taxon>
        <taxon>Cryptolaemus</taxon>
    </lineage>
</organism>
<dbReference type="Pfam" id="PF08403">
    <property type="entry name" value="AA_permease_N"/>
    <property type="match status" value="1"/>
</dbReference>
<dbReference type="Gene3D" id="1.20.1740.10">
    <property type="entry name" value="Amino acid/polyamine transporter I"/>
    <property type="match status" value="1"/>
</dbReference>
<dbReference type="GO" id="GO:0008324">
    <property type="term" value="F:monoatomic cation transmembrane transporter activity"/>
    <property type="evidence" value="ECO:0007669"/>
    <property type="project" value="UniProtKB-ARBA"/>
</dbReference>
<gene>
    <name evidence="13" type="ORF">HHI36_013491</name>
</gene>
<dbReference type="AlphaFoldDB" id="A0ABD2NHB8"/>
<keyword evidence="8" id="KW-0406">Ion transport</keyword>
<evidence type="ECO:0000256" key="9">
    <source>
        <dbReference type="SAM" id="MobiDB-lite"/>
    </source>
</evidence>
<evidence type="ECO:0000259" key="12">
    <source>
        <dbReference type="Pfam" id="PF08403"/>
    </source>
</evidence>
<evidence type="ECO:0000256" key="2">
    <source>
        <dbReference type="ARBA" id="ARBA00010593"/>
    </source>
</evidence>
<dbReference type="PANTHER" id="PTHR11827">
    <property type="entry name" value="SOLUTE CARRIER FAMILY 12, CATION COTRANSPORTERS"/>
    <property type="match status" value="1"/>
</dbReference>
<keyword evidence="3" id="KW-0813">Transport</keyword>
<feature type="transmembrane region" description="Helical" evidence="10">
    <location>
        <begin position="152"/>
        <end position="174"/>
    </location>
</feature>
<keyword evidence="6" id="KW-0915">Sodium</keyword>
<protein>
    <submittedName>
        <fullName evidence="13">Uncharacterized protein</fullName>
    </submittedName>
</protein>
<dbReference type="Pfam" id="PF00324">
    <property type="entry name" value="AA_permease"/>
    <property type="match status" value="1"/>
</dbReference>
<feature type="region of interest" description="Disordered" evidence="9">
    <location>
        <begin position="56"/>
        <end position="75"/>
    </location>
</feature>
<evidence type="ECO:0000256" key="3">
    <source>
        <dbReference type="ARBA" id="ARBA00022448"/>
    </source>
</evidence>
<dbReference type="GO" id="GO:0098660">
    <property type="term" value="P:inorganic ion transmembrane transport"/>
    <property type="evidence" value="ECO:0007669"/>
    <property type="project" value="UniProtKB-ARBA"/>
</dbReference>
<keyword evidence="5 10" id="KW-1133">Transmembrane helix</keyword>
<feature type="domain" description="Amino acid permease N-terminal" evidence="12">
    <location>
        <begin position="80"/>
        <end position="128"/>
    </location>
</feature>
<dbReference type="InterPro" id="IPR004842">
    <property type="entry name" value="SLC12A_fam"/>
</dbReference>
<dbReference type="EMBL" id="JABFTP020000103">
    <property type="protein sequence ID" value="KAL3278148.1"/>
    <property type="molecule type" value="Genomic_DNA"/>
</dbReference>
<evidence type="ECO:0000256" key="8">
    <source>
        <dbReference type="ARBA" id="ARBA00023201"/>
    </source>
</evidence>
<comment type="caution">
    <text evidence="13">The sequence shown here is derived from an EMBL/GenBank/DDBJ whole genome shotgun (WGS) entry which is preliminary data.</text>
</comment>
<name>A0ABD2NHB8_9CUCU</name>
<sequence>MSTPNDSGEKEKAENDVEMSFIPEDRDKRTRFQVNRVRNESHNMDKDNEIIIEIRGAEIESDDEERDDDIHTTSDRTRLNSEYAKSFRHLTREALPRLENYRNIMSLQAANRPTLDELHNATLTNKHPTHGTLNGKHSIAEGQIKFGWIQGVLIRCLLNIWGVMLFLRLTWVVAQAGVGQAVILILTTTVVTSITALSMSAISTNGVIKGGLKDLTVREQIITFLNPDLEKTTPGDFESLGIEDQWKILKSKAAEIVEDVLGKRKHTPKSA</sequence>
<evidence type="ECO:0000313" key="14">
    <source>
        <dbReference type="Proteomes" id="UP001516400"/>
    </source>
</evidence>
<evidence type="ECO:0000256" key="7">
    <source>
        <dbReference type="ARBA" id="ARBA00023136"/>
    </source>
</evidence>
<keyword evidence="8" id="KW-0739">Sodium transport</keyword>
<proteinExistence type="inferred from homology"/>
<evidence type="ECO:0000256" key="5">
    <source>
        <dbReference type="ARBA" id="ARBA00022989"/>
    </source>
</evidence>
<dbReference type="GO" id="GO:0005886">
    <property type="term" value="C:plasma membrane"/>
    <property type="evidence" value="ECO:0007669"/>
    <property type="project" value="UniProtKB-SubCell"/>
</dbReference>
<keyword evidence="7 10" id="KW-0472">Membrane</keyword>
<comment type="similarity">
    <text evidence="2">Belongs to the SLC12A transporter family.</text>
</comment>
<keyword evidence="14" id="KW-1185">Reference proteome</keyword>
<feature type="region of interest" description="Disordered" evidence="9">
    <location>
        <begin position="1"/>
        <end position="26"/>
    </location>
</feature>
<dbReference type="Proteomes" id="UP001516400">
    <property type="component" value="Unassembled WGS sequence"/>
</dbReference>
<dbReference type="InterPro" id="IPR013612">
    <property type="entry name" value="AA_permease_N"/>
</dbReference>
<comment type="subcellular location">
    <subcellularLocation>
        <location evidence="1">Cell membrane</location>
        <topology evidence="1">Multi-pass membrane protein</topology>
    </subcellularLocation>
</comment>
<evidence type="ECO:0000256" key="1">
    <source>
        <dbReference type="ARBA" id="ARBA00004651"/>
    </source>
</evidence>
<dbReference type="InterPro" id="IPR004841">
    <property type="entry name" value="AA-permease/SLC12A_dom"/>
</dbReference>
<feature type="transmembrane region" description="Helical" evidence="10">
    <location>
        <begin position="180"/>
        <end position="202"/>
    </location>
</feature>
<evidence type="ECO:0000256" key="4">
    <source>
        <dbReference type="ARBA" id="ARBA00022692"/>
    </source>
</evidence>
<evidence type="ECO:0000259" key="11">
    <source>
        <dbReference type="Pfam" id="PF00324"/>
    </source>
</evidence>
<evidence type="ECO:0000256" key="6">
    <source>
        <dbReference type="ARBA" id="ARBA00023053"/>
    </source>
</evidence>
<accession>A0ABD2NHB8</accession>
<reference evidence="13 14" key="1">
    <citation type="journal article" date="2021" name="BMC Biol.">
        <title>Horizontally acquired antibacterial genes associated with adaptive radiation of ladybird beetles.</title>
        <authorList>
            <person name="Li H.S."/>
            <person name="Tang X.F."/>
            <person name="Huang Y.H."/>
            <person name="Xu Z.Y."/>
            <person name="Chen M.L."/>
            <person name="Du X.Y."/>
            <person name="Qiu B.Y."/>
            <person name="Chen P.T."/>
            <person name="Zhang W."/>
            <person name="Slipinski A."/>
            <person name="Escalona H.E."/>
            <person name="Waterhouse R.M."/>
            <person name="Zwick A."/>
            <person name="Pang H."/>
        </authorList>
    </citation>
    <scope>NUCLEOTIDE SEQUENCE [LARGE SCALE GENOMIC DNA]</scope>
    <source>
        <strain evidence="13">SYSU2018</strain>
    </source>
</reference>
<dbReference type="GO" id="GO:0006814">
    <property type="term" value="P:sodium ion transport"/>
    <property type="evidence" value="ECO:0007669"/>
    <property type="project" value="UniProtKB-KW"/>
</dbReference>